<dbReference type="InterPro" id="IPR010979">
    <property type="entry name" value="Ribosomal_uS13-like_H2TH"/>
</dbReference>
<feature type="active site" description="Proton donor; for beta-elimination activity" evidence="15">
    <location>
        <position position="59"/>
    </location>
</feature>
<dbReference type="CDD" id="cd08966">
    <property type="entry name" value="EcFpg-like_N"/>
    <property type="match status" value="1"/>
</dbReference>
<dbReference type="GO" id="GO:0003684">
    <property type="term" value="F:damaged DNA binding"/>
    <property type="evidence" value="ECO:0007669"/>
    <property type="project" value="InterPro"/>
</dbReference>
<dbReference type="Pfam" id="PF06827">
    <property type="entry name" value="zf-FPG_IleRS"/>
    <property type="match status" value="1"/>
</dbReference>
<organism evidence="18 19">
    <name type="scientific">Thiovibrio frasassiensis</name>
    <dbReference type="NCBI Taxonomy" id="2984131"/>
    <lineage>
        <taxon>Bacteria</taxon>
        <taxon>Pseudomonadati</taxon>
        <taxon>Thermodesulfobacteriota</taxon>
        <taxon>Desulfobulbia</taxon>
        <taxon>Desulfobulbales</taxon>
        <taxon>Thiovibrionaceae</taxon>
        <taxon>Thiovibrio</taxon>
    </lineage>
</organism>
<keyword evidence="13 15" id="KW-0326">Glycosidase</keyword>
<comment type="catalytic activity">
    <reaction evidence="1 15">
        <text>Hydrolysis of DNA containing ring-opened 7-methylguanine residues, releasing 2,6-diamino-4-hydroxy-5-(N-methyl)formamidopyrimidine.</text>
        <dbReference type="EC" id="3.2.2.23"/>
    </reaction>
</comment>
<feature type="binding site" evidence="15">
    <location>
        <position position="93"/>
    </location>
    <ligand>
        <name>DNA</name>
        <dbReference type="ChEBI" id="CHEBI:16991"/>
    </ligand>
</feature>
<evidence type="ECO:0000256" key="4">
    <source>
        <dbReference type="ARBA" id="ARBA00022723"/>
    </source>
</evidence>
<comment type="function">
    <text evidence="15">Involved in base excision repair of DNA damaged by oxidation or by mutagenic agents. Acts as DNA glycosylase that recognizes and removes damaged bases. Has a preference for oxidized purines, such as 7,8-dihydro-8-oxoguanine (8-oxoG). Has AP (apurinic/apyrimidinic) lyase activity and introduces nicks in the DNA strand. Cleaves the DNA backbone by beta-delta elimination to generate a single-strand break at the site of the removed base with both 3'- and 5'-phosphates.</text>
</comment>
<dbReference type="SUPFAM" id="SSF81624">
    <property type="entry name" value="N-terminal domain of MutM-like DNA repair proteins"/>
    <property type="match status" value="1"/>
</dbReference>
<evidence type="ECO:0000256" key="15">
    <source>
        <dbReference type="HAMAP-Rule" id="MF_00103"/>
    </source>
</evidence>
<dbReference type="Proteomes" id="UP001154240">
    <property type="component" value="Unassembled WGS sequence"/>
</dbReference>
<dbReference type="NCBIfam" id="TIGR00577">
    <property type="entry name" value="fpg"/>
    <property type="match status" value="1"/>
</dbReference>
<evidence type="ECO:0000256" key="8">
    <source>
        <dbReference type="ARBA" id="ARBA00022833"/>
    </source>
</evidence>
<dbReference type="InterPro" id="IPR015886">
    <property type="entry name" value="H2TH_FPG"/>
</dbReference>
<evidence type="ECO:0000313" key="18">
    <source>
        <dbReference type="EMBL" id="MDG4475570.1"/>
    </source>
</evidence>
<evidence type="ECO:0000256" key="7">
    <source>
        <dbReference type="ARBA" id="ARBA00022801"/>
    </source>
</evidence>
<dbReference type="InterPro" id="IPR020629">
    <property type="entry name" value="FPG_Glyclase"/>
</dbReference>
<name>A0A9X4MGM9_9BACT</name>
<comment type="similarity">
    <text evidence="2 15">Belongs to the FPG family.</text>
</comment>
<evidence type="ECO:0000256" key="1">
    <source>
        <dbReference type="ARBA" id="ARBA00001668"/>
    </source>
</evidence>
<evidence type="ECO:0000256" key="10">
    <source>
        <dbReference type="ARBA" id="ARBA00023204"/>
    </source>
</evidence>
<dbReference type="EC" id="3.2.2.23" evidence="15"/>
<comment type="subunit">
    <text evidence="3 15">Monomer.</text>
</comment>
<dbReference type="AlphaFoldDB" id="A0A9X4MGM9"/>
<dbReference type="GO" id="GO:0140078">
    <property type="term" value="F:class I DNA-(apurinic or apyrimidinic site) endonuclease activity"/>
    <property type="evidence" value="ECO:0007669"/>
    <property type="project" value="UniProtKB-EC"/>
</dbReference>
<reference evidence="18" key="2">
    <citation type="submission" date="2022-10" db="EMBL/GenBank/DDBJ databases">
        <authorList>
            <person name="Aronson H.S."/>
        </authorList>
    </citation>
    <scope>NUCLEOTIDE SEQUENCE</scope>
    <source>
        <strain evidence="18">RS19-109</strain>
    </source>
</reference>
<dbReference type="SUPFAM" id="SSF46946">
    <property type="entry name" value="S13-like H2TH domain"/>
    <property type="match status" value="1"/>
</dbReference>
<dbReference type="EC" id="4.2.99.18" evidence="15"/>
<dbReference type="PROSITE" id="PS51066">
    <property type="entry name" value="ZF_FPG_2"/>
    <property type="match status" value="1"/>
</dbReference>
<evidence type="ECO:0000256" key="13">
    <source>
        <dbReference type="ARBA" id="ARBA00023295"/>
    </source>
</evidence>
<evidence type="ECO:0000256" key="2">
    <source>
        <dbReference type="ARBA" id="ARBA00009409"/>
    </source>
</evidence>
<evidence type="ECO:0000256" key="14">
    <source>
        <dbReference type="ARBA" id="ARBA00044632"/>
    </source>
</evidence>
<keyword evidence="6 15" id="KW-0863">Zinc-finger</keyword>
<feature type="active site" description="Proton donor; for delta-elimination activity" evidence="15">
    <location>
        <position position="264"/>
    </location>
</feature>
<feature type="active site" description="Schiff-base intermediate with DNA" evidence="15">
    <location>
        <position position="2"/>
    </location>
</feature>
<comment type="catalytic activity">
    <reaction evidence="14 15">
        <text>2'-deoxyribonucleotide-(2'-deoxyribose 5'-phosphate)-2'-deoxyribonucleotide-DNA = a 3'-end 2'-deoxyribonucleotide-(2,3-dehydro-2,3-deoxyribose 5'-phosphate)-DNA + a 5'-end 5'-phospho-2'-deoxyribonucleoside-DNA + H(+)</text>
        <dbReference type="Rhea" id="RHEA:66592"/>
        <dbReference type="Rhea" id="RHEA-COMP:13180"/>
        <dbReference type="Rhea" id="RHEA-COMP:16897"/>
        <dbReference type="Rhea" id="RHEA-COMP:17067"/>
        <dbReference type="ChEBI" id="CHEBI:15378"/>
        <dbReference type="ChEBI" id="CHEBI:136412"/>
        <dbReference type="ChEBI" id="CHEBI:157695"/>
        <dbReference type="ChEBI" id="CHEBI:167181"/>
        <dbReference type="EC" id="4.2.99.18"/>
    </reaction>
</comment>
<feature type="active site" description="Proton donor" evidence="15">
    <location>
        <position position="3"/>
    </location>
</feature>
<dbReference type="InterPro" id="IPR010663">
    <property type="entry name" value="Znf_FPG/IleRS"/>
</dbReference>
<dbReference type="SMART" id="SM01232">
    <property type="entry name" value="H2TH"/>
    <property type="match status" value="1"/>
</dbReference>
<keyword evidence="5 15" id="KW-0227">DNA damage</keyword>
<keyword evidence="10 15" id="KW-0234">DNA repair</keyword>
<dbReference type="SMART" id="SM00898">
    <property type="entry name" value="Fapy_DNA_glyco"/>
    <property type="match status" value="1"/>
</dbReference>
<evidence type="ECO:0000313" key="19">
    <source>
        <dbReference type="Proteomes" id="UP001154240"/>
    </source>
</evidence>
<dbReference type="SUPFAM" id="SSF57716">
    <property type="entry name" value="Glucocorticoid receptor-like (DNA-binding domain)"/>
    <property type="match status" value="1"/>
</dbReference>
<dbReference type="InterPro" id="IPR035937">
    <property type="entry name" value="FPG_N"/>
</dbReference>
<dbReference type="PANTHER" id="PTHR22993:SF9">
    <property type="entry name" value="FORMAMIDOPYRIMIDINE-DNA GLYCOSYLASE"/>
    <property type="match status" value="1"/>
</dbReference>
<dbReference type="HAMAP" id="MF_00103">
    <property type="entry name" value="Fapy_DNA_glycosyl"/>
    <property type="match status" value="1"/>
</dbReference>
<protein>
    <recommendedName>
        <fullName evidence="15">Formamidopyrimidine-DNA glycosylase</fullName>
        <shortName evidence="15">Fapy-DNA glycosylase</shortName>
        <ecNumber evidence="15">3.2.2.23</ecNumber>
    </recommendedName>
    <alternativeName>
        <fullName evidence="15">DNA-(apurinic or apyrimidinic site) lyase MutM</fullName>
        <shortName evidence="15">AP lyase MutM</shortName>
        <ecNumber evidence="15">4.2.99.18</ecNumber>
    </alternativeName>
</protein>
<evidence type="ECO:0000256" key="5">
    <source>
        <dbReference type="ARBA" id="ARBA00022763"/>
    </source>
</evidence>
<gene>
    <name evidence="15 18" type="primary">mutM</name>
    <name evidence="15" type="synonym">fpg</name>
    <name evidence="18" type="ORF">OLX77_05270</name>
</gene>
<comment type="caution">
    <text evidence="18">The sequence shown here is derived from an EMBL/GenBank/DDBJ whole genome shotgun (WGS) entry which is preliminary data.</text>
</comment>
<keyword evidence="7 15" id="KW-0378">Hydrolase</keyword>
<feature type="domain" description="Formamidopyrimidine-DNA glycosylase catalytic" evidence="17">
    <location>
        <begin position="2"/>
        <end position="115"/>
    </location>
</feature>
<dbReference type="InterPro" id="IPR012319">
    <property type="entry name" value="FPG_cat"/>
</dbReference>
<feature type="binding site" evidence="15">
    <location>
        <position position="155"/>
    </location>
    <ligand>
        <name>DNA</name>
        <dbReference type="ChEBI" id="CHEBI:16991"/>
    </ligand>
</feature>
<keyword evidence="9 15" id="KW-0238">DNA-binding</keyword>
<dbReference type="Pfam" id="PF06831">
    <property type="entry name" value="H2TH"/>
    <property type="match status" value="1"/>
</dbReference>
<dbReference type="FunFam" id="1.10.8.50:FF:000003">
    <property type="entry name" value="Formamidopyrimidine-DNA glycosylase"/>
    <property type="match status" value="1"/>
</dbReference>
<evidence type="ECO:0000256" key="9">
    <source>
        <dbReference type="ARBA" id="ARBA00023125"/>
    </source>
</evidence>
<feature type="domain" description="FPG-type" evidence="16">
    <location>
        <begin position="240"/>
        <end position="274"/>
    </location>
</feature>
<evidence type="ECO:0000256" key="12">
    <source>
        <dbReference type="ARBA" id="ARBA00023268"/>
    </source>
</evidence>
<evidence type="ECO:0000256" key="11">
    <source>
        <dbReference type="ARBA" id="ARBA00023239"/>
    </source>
</evidence>
<reference evidence="18" key="1">
    <citation type="journal article" date="2022" name="bioRxiv">
        <title>Thiovibrio frasassiensisgen. nov., sp. nov., an autotrophic, elemental sulfur disproportionating bacterium isolated from sulfidic karst sediment, and proposal of Thiovibrionaceae fam. nov.</title>
        <authorList>
            <person name="Aronson H."/>
            <person name="Thomas C."/>
            <person name="Bhattacharyya M."/>
            <person name="Eckstein S."/>
            <person name="Jensen S."/>
            <person name="Barco R."/>
            <person name="Macalady J."/>
            <person name="Amend J."/>
        </authorList>
    </citation>
    <scope>NUCLEOTIDE SEQUENCE</scope>
    <source>
        <strain evidence="18">RS19-109</strain>
    </source>
</reference>
<dbReference type="Pfam" id="PF01149">
    <property type="entry name" value="Fapy_DNA_glyco"/>
    <property type="match status" value="1"/>
</dbReference>
<dbReference type="PROSITE" id="PS51068">
    <property type="entry name" value="FPG_CAT"/>
    <property type="match status" value="1"/>
</dbReference>
<dbReference type="InterPro" id="IPR015887">
    <property type="entry name" value="DNA_glyclase_Znf_dom_DNA_BS"/>
</dbReference>
<dbReference type="PROSITE" id="PS01242">
    <property type="entry name" value="ZF_FPG_1"/>
    <property type="match status" value="1"/>
</dbReference>
<evidence type="ECO:0000259" key="16">
    <source>
        <dbReference type="PROSITE" id="PS51066"/>
    </source>
</evidence>
<proteinExistence type="inferred from homology"/>
<dbReference type="GO" id="GO:0006284">
    <property type="term" value="P:base-excision repair"/>
    <property type="evidence" value="ECO:0007669"/>
    <property type="project" value="InterPro"/>
</dbReference>
<dbReference type="EMBL" id="JAPHEH010000001">
    <property type="protein sequence ID" value="MDG4475570.1"/>
    <property type="molecule type" value="Genomic_DNA"/>
</dbReference>
<dbReference type="GO" id="GO:0008270">
    <property type="term" value="F:zinc ion binding"/>
    <property type="evidence" value="ECO:0007669"/>
    <property type="project" value="UniProtKB-UniRule"/>
</dbReference>
<keyword evidence="19" id="KW-1185">Reference proteome</keyword>
<evidence type="ECO:0000259" key="17">
    <source>
        <dbReference type="PROSITE" id="PS51068"/>
    </source>
</evidence>
<dbReference type="InterPro" id="IPR000214">
    <property type="entry name" value="Znf_DNA_glyclase/AP_lyase"/>
</dbReference>
<feature type="binding site" evidence="15">
    <location>
        <position position="112"/>
    </location>
    <ligand>
        <name>DNA</name>
        <dbReference type="ChEBI" id="CHEBI:16991"/>
    </ligand>
</feature>
<keyword evidence="11 15" id="KW-0456">Lyase</keyword>
<sequence length="274" mass="30885">MPELPEVEVVCRGLAPLVLKRKILSVSFSNKKLRKPFPRAKMYRHVEGAFILGVERRAKYILLRLTGKAILLFHLGMTGKIGIFPSDSPRRRHDHLRFLLDNGKEMRFNDVRRFGCVEVYSEKELQESDPFAGLGPEPFSEDFSADYLLEKARGKKTPVKSFLMDNRVVVGLGNIYANETLFAACTHPQTPVHRLLKLDWQLIVNKSRLILKKAIAMGGSTISDYENVSGEAGYFQLELAVYGRQGQPCTQCGQPVVRTVLGGRATFWCPGCQK</sequence>
<evidence type="ECO:0000256" key="3">
    <source>
        <dbReference type="ARBA" id="ARBA00011245"/>
    </source>
</evidence>
<accession>A0A9X4MGM9</accession>
<dbReference type="Gene3D" id="3.20.190.10">
    <property type="entry name" value="MutM-like, N-terminal"/>
    <property type="match status" value="1"/>
</dbReference>
<dbReference type="RefSeq" id="WP_307632543.1">
    <property type="nucleotide sequence ID" value="NZ_JAPHEH010000001.1"/>
</dbReference>
<dbReference type="NCBIfam" id="NF002211">
    <property type="entry name" value="PRK01103.1"/>
    <property type="match status" value="1"/>
</dbReference>
<keyword evidence="12 15" id="KW-0511">Multifunctional enzyme</keyword>
<dbReference type="PANTHER" id="PTHR22993">
    <property type="entry name" value="FORMAMIDOPYRIMIDINE-DNA GLYCOSYLASE"/>
    <property type="match status" value="1"/>
</dbReference>
<evidence type="ECO:0000256" key="6">
    <source>
        <dbReference type="ARBA" id="ARBA00022771"/>
    </source>
</evidence>
<dbReference type="GO" id="GO:0034039">
    <property type="term" value="F:8-oxo-7,8-dihydroguanine DNA N-glycosylase activity"/>
    <property type="evidence" value="ECO:0007669"/>
    <property type="project" value="TreeGrafter"/>
</dbReference>
<dbReference type="Gene3D" id="1.10.8.50">
    <property type="match status" value="1"/>
</dbReference>
<keyword evidence="4 15" id="KW-0479">Metal-binding</keyword>
<keyword evidence="8 15" id="KW-0862">Zinc</keyword>
<comment type="cofactor">
    <cofactor evidence="15">
        <name>Zn(2+)</name>
        <dbReference type="ChEBI" id="CHEBI:29105"/>
    </cofactor>
    <text evidence="15">Binds 1 zinc ion per subunit.</text>
</comment>